<name>A0A1B6FHZ6_9HEMI</name>
<protein>
    <submittedName>
        <fullName evidence="2">Uncharacterized protein</fullName>
    </submittedName>
</protein>
<feature type="non-terminal residue" evidence="2">
    <location>
        <position position="1"/>
    </location>
</feature>
<feature type="non-terminal residue" evidence="2">
    <location>
        <position position="103"/>
    </location>
</feature>
<feature type="region of interest" description="Disordered" evidence="1">
    <location>
        <begin position="73"/>
        <end position="103"/>
    </location>
</feature>
<accession>A0A1B6FHZ6</accession>
<reference evidence="2" key="1">
    <citation type="submission" date="2015-11" db="EMBL/GenBank/DDBJ databases">
        <title>De novo transcriptome assembly of four potential Pierce s Disease insect vectors from Arizona vineyards.</title>
        <authorList>
            <person name="Tassone E.E."/>
        </authorList>
    </citation>
    <scope>NUCLEOTIDE SEQUENCE</scope>
</reference>
<proteinExistence type="predicted"/>
<dbReference type="AlphaFoldDB" id="A0A1B6FHZ6"/>
<feature type="compositionally biased region" description="Low complexity" evidence="1">
    <location>
        <begin position="73"/>
        <end position="90"/>
    </location>
</feature>
<evidence type="ECO:0000313" key="2">
    <source>
        <dbReference type="EMBL" id="JAS49815.1"/>
    </source>
</evidence>
<dbReference type="EMBL" id="GECZ01019954">
    <property type="protein sequence ID" value="JAS49815.1"/>
    <property type="molecule type" value="Transcribed_RNA"/>
</dbReference>
<organism evidence="2">
    <name type="scientific">Cuerna arida</name>
    <dbReference type="NCBI Taxonomy" id="1464854"/>
    <lineage>
        <taxon>Eukaryota</taxon>
        <taxon>Metazoa</taxon>
        <taxon>Ecdysozoa</taxon>
        <taxon>Arthropoda</taxon>
        <taxon>Hexapoda</taxon>
        <taxon>Insecta</taxon>
        <taxon>Pterygota</taxon>
        <taxon>Neoptera</taxon>
        <taxon>Paraneoptera</taxon>
        <taxon>Hemiptera</taxon>
        <taxon>Auchenorrhyncha</taxon>
        <taxon>Membracoidea</taxon>
        <taxon>Cicadellidae</taxon>
        <taxon>Cicadellinae</taxon>
        <taxon>Proconiini</taxon>
        <taxon>Cuerna</taxon>
    </lineage>
</organism>
<sequence length="103" mass="12298">EWVREFLNDENRGLDVLVDYLNFRLMMMRQENRIVNANDGEDFNSNLNLLSNCRKRHLLPNSYKLYNQQQSQFNHNSNSYQGQQQQNQQFKDQKDNAVNGSLN</sequence>
<evidence type="ECO:0000256" key="1">
    <source>
        <dbReference type="SAM" id="MobiDB-lite"/>
    </source>
</evidence>
<gene>
    <name evidence="2" type="ORF">g.44917</name>
</gene>